<organism evidence="1 2">
    <name type="scientific">Dendrobium chrysotoxum</name>
    <name type="common">Orchid</name>
    <dbReference type="NCBI Taxonomy" id="161865"/>
    <lineage>
        <taxon>Eukaryota</taxon>
        <taxon>Viridiplantae</taxon>
        <taxon>Streptophyta</taxon>
        <taxon>Embryophyta</taxon>
        <taxon>Tracheophyta</taxon>
        <taxon>Spermatophyta</taxon>
        <taxon>Magnoliopsida</taxon>
        <taxon>Liliopsida</taxon>
        <taxon>Asparagales</taxon>
        <taxon>Orchidaceae</taxon>
        <taxon>Epidendroideae</taxon>
        <taxon>Malaxideae</taxon>
        <taxon>Dendrobiinae</taxon>
        <taxon>Dendrobium</taxon>
    </lineage>
</organism>
<evidence type="ECO:0000313" key="1">
    <source>
        <dbReference type="EMBL" id="KAH0461674.1"/>
    </source>
</evidence>
<dbReference type="EMBL" id="JAGFBR010000009">
    <property type="protein sequence ID" value="KAH0461674.1"/>
    <property type="molecule type" value="Genomic_DNA"/>
</dbReference>
<sequence>MGGNLTSIGGRAELWRRVAARWKSSDGQRPGGSPVAFDGSSPVVVLNFRGNFGSLPASPPYEERRQKGKQVLLHVKIDWRQRLRTPKATYTVAWASSELDAGLSLMLLTEANREAKAAQARGNVELANWLERKLIGGALTRDGQGLVQDLSFRSLLAIGSKASHPCVFSKEPIEESFCVESLIQPNFKCLLTGSVSNSNWTPSGNGGVIPSGLVVVTSMSSSICLLTGSVSNSNWTPSGNGGVIPSGLVVVTSMSSSIVKMVEDLVVLINILKLSPSLDDRELDGENVRIADYFDVIVGKNSGGLVTTMLKSTPLKDDNLSNICITLYCDIPVAN</sequence>
<evidence type="ECO:0000313" key="2">
    <source>
        <dbReference type="Proteomes" id="UP000775213"/>
    </source>
</evidence>
<keyword evidence="2" id="KW-1185">Reference proteome</keyword>
<accession>A0AAV7H1Y2</accession>
<dbReference type="Proteomes" id="UP000775213">
    <property type="component" value="Unassembled WGS sequence"/>
</dbReference>
<name>A0AAV7H1Y2_DENCH</name>
<dbReference type="AlphaFoldDB" id="A0AAV7H1Y2"/>
<reference evidence="1 2" key="1">
    <citation type="journal article" date="2021" name="Hortic Res">
        <title>Chromosome-scale assembly of the Dendrobium chrysotoxum genome enhances the understanding of orchid evolution.</title>
        <authorList>
            <person name="Zhang Y."/>
            <person name="Zhang G.Q."/>
            <person name="Zhang D."/>
            <person name="Liu X.D."/>
            <person name="Xu X.Y."/>
            <person name="Sun W.H."/>
            <person name="Yu X."/>
            <person name="Zhu X."/>
            <person name="Wang Z.W."/>
            <person name="Zhao X."/>
            <person name="Zhong W.Y."/>
            <person name="Chen H."/>
            <person name="Yin W.L."/>
            <person name="Huang T."/>
            <person name="Niu S.C."/>
            <person name="Liu Z.J."/>
        </authorList>
    </citation>
    <scope>NUCLEOTIDE SEQUENCE [LARGE SCALE GENOMIC DNA]</scope>
    <source>
        <strain evidence="1">Lindl</strain>
    </source>
</reference>
<comment type="caution">
    <text evidence="1">The sequence shown here is derived from an EMBL/GenBank/DDBJ whole genome shotgun (WGS) entry which is preliminary data.</text>
</comment>
<proteinExistence type="predicted"/>
<gene>
    <name evidence="1" type="ORF">IEQ34_009249</name>
</gene>
<protein>
    <submittedName>
        <fullName evidence="1">Uncharacterized protein</fullName>
    </submittedName>
</protein>